<protein>
    <recommendedName>
        <fullName evidence="4">Secreted protein</fullName>
    </recommendedName>
</protein>
<sequence>MKKIVGTAIASLTIVAAGIGGAAPASATIAPWEVVAKTAGGTWKAFGIYEHWNDKLCVRVYNSVSSAYARVTMKVISLGDSYSWTDNGGDDVRRCLPLPDLSGESITLEVTHFATDGSTLKDLGPCFVVPDDSPFGNQAAREQL</sequence>
<dbReference type="Proteomes" id="UP000199651">
    <property type="component" value="Unassembled WGS sequence"/>
</dbReference>
<dbReference type="EMBL" id="FNJB01000007">
    <property type="protein sequence ID" value="SDP19567.1"/>
    <property type="molecule type" value="Genomic_DNA"/>
</dbReference>
<evidence type="ECO:0000313" key="2">
    <source>
        <dbReference type="EMBL" id="SDP19567.1"/>
    </source>
</evidence>
<evidence type="ECO:0008006" key="4">
    <source>
        <dbReference type="Google" id="ProtNLM"/>
    </source>
</evidence>
<accession>A0A1H0QQD0</accession>
<dbReference type="RefSeq" id="WP_091377353.1">
    <property type="nucleotide sequence ID" value="NZ_FNDV01000004.1"/>
</dbReference>
<reference evidence="3" key="1">
    <citation type="submission" date="2016-10" db="EMBL/GenBank/DDBJ databases">
        <authorList>
            <person name="Varghese N."/>
            <person name="Submissions S."/>
        </authorList>
    </citation>
    <scope>NUCLEOTIDE SEQUENCE [LARGE SCALE GENOMIC DNA]</scope>
    <source>
        <strain evidence="3">IBRC-M 10655</strain>
    </source>
</reference>
<proteinExistence type="predicted"/>
<keyword evidence="3" id="KW-1185">Reference proteome</keyword>
<keyword evidence="1" id="KW-0732">Signal</keyword>
<feature type="chain" id="PRO_5011444485" description="Secreted protein" evidence="1">
    <location>
        <begin position="28"/>
        <end position="144"/>
    </location>
</feature>
<feature type="signal peptide" evidence="1">
    <location>
        <begin position="1"/>
        <end position="27"/>
    </location>
</feature>
<evidence type="ECO:0000313" key="3">
    <source>
        <dbReference type="Proteomes" id="UP000199651"/>
    </source>
</evidence>
<name>A0A1H0QQD0_9PSEU</name>
<evidence type="ECO:0000256" key="1">
    <source>
        <dbReference type="SAM" id="SignalP"/>
    </source>
</evidence>
<dbReference type="STRING" id="504798.SAMN05421871_104100"/>
<gene>
    <name evidence="2" type="ORF">SAMN05192558_107101</name>
</gene>
<organism evidence="2 3">
    <name type="scientific">Actinokineospora alba</name>
    <dbReference type="NCBI Taxonomy" id="504798"/>
    <lineage>
        <taxon>Bacteria</taxon>
        <taxon>Bacillati</taxon>
        <taxon>Actinomycetota</taxon>
        <taxon>Actinomycetes</taxon>
        <taxon>Pseudonocardiales</taxon>
        <taxon>Pseudonocardiaceae</taxon>
        <taxon>Actinokineospora</taxon>
    </lineage>
</organism>
<dbReference type="AlphaFoldDB" id="A0A1H0QQD0"/>